<keyword evidence="4" id="KW-1185">Reference proteome</keyword>
<dbReference type="Gene3D" id="3.40.50.1820">
    <property type="entry name" value="alpha/beta hydrolase"/>
    <property type="match status" value="1"/>
</dbReference>
<dbReference type="EMBL" id="QQAV01000001">
    <property type="protein sequence ID" value="RDI28859.1"/>
    <property type="molecule type" value="Genomic_DNA"/>
</dbReference>
<keyword evidence="1" id="KW-0378">Hydrolase</keyword>
<dbReference type="GO" id="GO:0016787">
    <property type="term" value="F:hydrolase activity"/>
    <property type="evidence" value="ECO:0007669"/>
    <property type="project" value="UniProtKB-KW"/>
</dbReference>
<dbReference type="InterPro" id="IPR050300">
    <property type="entry name" value="GDXG_lipolytic_enzyme"/>
</dbReference>
<dbReference type="SUPFAM" id="SSF53474">
    <property type="entry name" value="alpha/beta-Hydrolases"/>
    <property type="match status" value="1"/>
</dbReference>
<dbReference type="Pfam" id="PF20434">
    <property type="entry name" value="BD-FAE"/>
    <property type="match status" value="1"/>
</dbReference>
<evidence type="ECO:0000259" key="2">
    <source>
        <dbReference type="Pfam" id="PF20434"/>
    </source>
</evidence>
<evidence type="ECO:0000313" key="3">
    <source>
        <dbReference type="EMBL" id="RDI28859.1"/>
    </source>
</evidence>
<dbReference type="AlphaFoldDB" id="A0A370FR75"/>
<dbReference type="InterPro" id="IPR049492">
    <property type="entry name" value="BD-FAE-like_dom"/>
</dbReference>
<name>A0A370FR75_9BURK</name>
<proteinExistence type="predicted"/>
<feature type="domain" description="BD-FAE-like" evidence="2">
    <location>
        <begin position="58"/>
        <end position="242"/>
    </location>
</feature>
<evidence type="ECO:0000313" key="4">
    <source>
        <dbReference type="Proteomes" id="UP000255265"/>
    </source>
</evidence>
<organism evidence="3 4">
    <name type="scientific">Pseudacidovorax intermedius</name>
    <dbReference type="NCBI Taxonomy" id="433924"/>
    <lineage>
        <taxon>Bacteria</taxon>
        <taxon>Pseudomonadati</taxon>
        <taxon>Pseudomonadota</taxon>
        <taxon>Betaproteobacteria</taxon>
        <taxon>Burkholderiales</taxon>
        <taxon>Comamonadaceae</taxon>
        <taxon>Pseudacidovorax</taxon>
    </lineage>
</organism>
<reference evidence="3 4" key="1">
    <citation type="submission" date="2018-07" db="EMBL/GenBank/DDBJ databases">
        <title>Genomic Encyclopedia of Type Strains, Phase IV (KMG-IV): sequencing the most valuable type-strain genomes for metagenomic binning, comparative biology and taxonomic classification.</title>
        <authorList>
            <person name="Goeker M."/>
        </authorList>
    </citation>
    <scope>NUCLEOTIDE SEQUENCE [LARGE SCALE GENOMIC DNA]</scope>
    <source>
        <strain evidence="3 4">DSM 21352</strain>
    </source>
</reference>
<accession>A0A370FR75</accession>
<dbReference type="PANTHER" id="PTHR48081">
    <property type="entry name" value="AB HYDROLASE SUPERFAMILY PROTEIN C4A8.06C"/>
    <property type="match status" value="1"/>
</dbReference>
<dbReference type="InterPro" id="IPR029058">
    <property type="entry name" value="AB_hydrolase_fold"/>
</dbReference>
<comment type="caution">
    <text evidence="3">The sequence shown here is derived from an EMBL/GenBank/DDBJ whole genome shotgun (WGS) entry which is preliminary data.</text>
</comment>
<dbReference type="STRING" id="433924.NS331_12695"/>
<evidence type="ECO:0000256" key="1">
    <source>
        <dbReference type="ARBA" id="ARBA00022801"/>
    </source>
</evidence>
<protein>
    <submittedName>
        <fullName evidence="3">Acetyl esterase/lipase</fullName>
    </submittedName>
</protein>
<dbReference type="RefSeq" id="WP_114801644.1">
    <property type="nucleotide sequence ID" value="NZ_QQAV01000001.1"/>
</dbReference>
<dbReference type="Proteomes" id="UP000255265">
    <property type="component" value="Unassembled WGS sequence"/>
</dbReference>
<dbReference type="OrthoDB" id="9771666at2"/>
<dbReference type="PANTHER" id="PTHR48081:SF9">
    <property type="entry name" value="CARBOXYLESTERASE"/>
    <property type="match status" value="1"/>
</dbReference>
<sequence length="306" mass="32947">MPSHLPLLRTVAAALAVVAGALSLGACSPIKLVDRLTPTDTYTVQNDIAYGSEPRQRLDVYQPLARTAPAVGHRPLVVFFYGGTWTTGERAQYRFVGEALASRGAIVAVADYRLSHEVRYPAFVQDSARAVKWGLDNAARLGADPAQVYVMGHSSGAYNAAMVALDPRWLQALGPSPRQLAGWIGLAGPYDFLPIGDPDVKRAFDWPRTMPESQPINHVSAAAPRTLLMAASRDNLVDPQRNTAQMAHKLEAAGVPVEVHAFDNLSHVTLMGAVATRVQWIGGPVMPPLLRFLGLAPSDPSHRAPQ</sequence>
<gene>
    <name evidence="3" type="ORF">DFR41_101615</name>
</gene>